<accession>A0A7K0BTP3</accession>
<comment type="caution">
    <text evidence="1">The sequence shown here is derived from an EMBL/GenBank/DDBJ whole genome shotgun (WGS) entry which is preliminary data.</text>
</comment>
<protein>
    <submittedName>
        <fullName evidence="1">Putative inactive lipase</fullName>
    </submittedName>
</protein>
<evidence type="ECO:0000313" key="1">
    <source>
        <dbReference type="EMBL" id="MQY04406.1"/>
    </source>
</evidence>
<dbReference type="Gene3D" id="1.10.260.130">
    <property type="match status" value="1"/>
</dbReference>
<dbReference type="GO" id="GO:0004806">
    <property type="term" value="F:triacylglycerol lipase activity"/>
    <property type="evidence" value="ECO:0007669"/>
    <property type="project" value="InterPro"/>
</dbReference>
<reference evidence="1 2" key="1">
    <citation type="submission" date="2019-10" db="EMBL/GenBank/DDBJ databases">
        <title>Actinomadura rubteroloni sp. nov. and Actinomadura macrotermitis sp. nov., isolated from the gut of fungus growing-termite Macrotermes natalensis.</title>
        <authorList>
            <person name="Benndorf R."/>
            <person name="Martin K."/>
            <person name="Kuefner M."/>
            <person name="De Beer W."/>
            <person name="Kaster A.-K."/>
            <person name="Vollmers J."/>
            <person name="Poulsen M."/>
            <person name="Beemelmanns C."/>
        </authorList>
    </citation>
    <scope>NUCLEOTIDE SEQUENCE [LARGE SCALE GENOMIC DNA]</scope>
    <source>
        <strain evidence="1 2">RB68</strain>
    </source>
</reference>
<dbReference type="PIRSF" id="PIRSF029171">
    <property type="entry name" value="Esterase_LipA"/>
    <property type="match status" value="1"/>
</dbReference>
<proteinExistence type="predicted"/>
<evidence type="ECO:0000313" key="2">
    <source>
        <dbReference type="Proteomes" id="UP000487268"/>
    </source>
</evidence>
<organism evidence="1 2">
    <name type="scientific">Actinomadura macrotermitis</name>
    <dbReference type="NCBI Taxonomy" id="2585200"/>
    <lineage>
        <taxon>Bacteria</taxon>
        <taxon>Bacillati</taxon>
        <taxon>Actinomycetota</taxon>
        <taxon>Actinomycetes</taxon>
        <taxon>Streptosporangiales</taxon>
        <taxon>Thermomonosporaceae</taxon>
        <taxon>Actinomadura</taxon>
    </lineage>
</organism>
<dbReference type="Proteomes" id="UP000487268">
    <property type="component" value="Unassembled WGS sequence"/>
</dbReference>
<name>A0A7K0BTP3_9ACTN</name>
<gene>
    <name evidence="1" type="ORF">ACRB68_24590</name>
</gene>
<dbReference type="RefSeq" id="WP_153532651.1">
    <property type="nucleotide sequence ID" value="NZ_WEGH01000002.1"/>
</dbReference>
<dbReference type="Gene3D" id="3.40.50.1820">
    <property type="entry name" value="alpha/beta hydrolase"/>
    <property type="match status" value="1"/>
</dbReference>
<keyword evidence="2" id="KW-1185">Reference proteome</keyword>
<dbReference type="GO" id="GO:0016042">
    <property type="term" value="P:lipid catabolic process"/>
    <property type="evidence" value="ECO:0007669"/>
    <property type="project" value="InterPro"/>
</dbReference>
<dbReference type="SUPFAM" id="SSF53474">
    <property type="entry name" value="alpha/beta-Hydrolases"/>
    <property type="match status" value="1"/>
</dbReference>
<dbReference type="EMBL" id="WEGH01000002">
    <property type="protein sequence ID" value="MQY04406.1"/>
    <property type="molecule type" value="Genomic_DNA"/>
</dbReference>
<dbReference type="Pfam" id="PF03583">
    <property type="entry name" value="LIP"/>
    <property type="match status" value="1"/>
</dbReference>
<dbReference type="PANTHER" id="PTHR34853">
    <property type="match status" value="1"/>
</dbReference>
<dbReference type="OrthoDB" id="9798122at2"/>
<dbReference type="InterPro" id="IPR005152">
    <property type="entry name" value="Lipase_secreted"/>
</dbReference>
<sequence length="416" mass="43402">MPQTALIRRLRGVPAVALGAVLAVTALPGGPASARETPVPPGQDAFYRPPSPLPAGRAGDVIRSRASKLAISPTTKAWQILYRTANATGAPIAVSGTVLVPPKPWTGPGARPLVSYAVGSRGIGDSCAPSYTMTTGLDAEHGVDYESYRINDLLNKGWAVAVTDMEGLGTPGPHTYTVGRSQGHAVLDIARAAERLPGTGLGAGSPVGVVGYSQGGGSAGWAAELAGTYAPELNLKGVVASGVLADAGAVGRSLDGTIGMGLAFMASVGYDAAYPELNLGKYLNDAGRRLKAEQGEVCVFSVSGVGAIANTAFRHIKDYTTSSPLDSPAWQARFKENRLGGVKPTVPVFQAHARLDEALPYAQADALHRDWCRLGANLTWKTYEAVDHILGFLQNWPDTVGFMTDRFAGRPVRSNC</sequence>
<dbReference type="PANTHER" id="PTHR34853:SF1">
    <property type="entry name" value="LIPASE 5"/>
    <property type="match status" value="1"/>
</dbReference>
<dbReference type="AlphaFoldDB" id="A0A7K0BTP3"/>
<dbReference type="InterPro" id="IPR029058">
    <property type="entry name" value="AB_hydrolase_fold"/>
</dbReference>